<evidence type="ECO:0000256" key="1">
    <source>
        <dbReference type="SAM" id="MobiDB-lite"/>
    </source>
</evidence>
<gene>
    <name evidence="2" type="ORF">DFH08DRAFT_798255</name>
</gene>
<feature type="region of interest" description="Disordered" evidence="1">
    <location>
        <begin position="137"/>
        <end position="159"/>
    </location>
</feature>
<dbReference type="AlphaFoldDB" id="A0AAD7AN11"/>
<sequence>MPQDLSGTLLKPSRRKNAPQDLKNAPQAFDTPFTFLARSDVYRVALSIVSTLLSKNSSWHLKALKTPPRTCASRQLESASSTDAASISRASRPQWDTAQDACQVLAPQDASRALQERLKLCGKTSVLVGDCSRRASRSRHSRHLKSASRAPQAAREDFAPQNLSGRLLEMRAKISRLKTPQERVNISRLKM</sequence>
<feature type="compositionally biased region" description="Polar residues" evidence="1">
    <location>
        <begin position="72"/>
        <end position="92"/>
    </location>
</feature>
<evidence type="ECO:0000313" key="3">
    <source>
        <dbReference type="Proteomes" id="UP001218218"/>
    </source>
</evidence>
<name>A0AAD7AN11_9AGAR</name>
<keyword evidence="3" id="KW-1185">Reference proteome</keyword>
<organism evidence="2 3">
    <name type="scientific">Mycena albidolilacea</name>
    <dbReference type="NCBI Taxonomy" id="1033008"/>
    <lineage>
        <taxon>Eukaryota</taxon>
        <taxon>Fungi</taxon>
        <taxon>Dikarya</taxon>
        <taxon>Basidiomycota</taxon>
        <taxon>Agaricomycotina</taxon>
        <taxon>Agaricomycetes</taxon>
        <taxon>Agaricomycetidae</taxon>
        <taxon>Agaricales</taxon>
        <taxon>Marasmiineae</taxon>
        <taxon>Mycenaceae</taxon>
        <taxon>Mycena</taxon>
    </lineage>
</organism>
<protein>
    <submittedName>
        <fullName evidence="2">Uncharacterized protein</fullName>
    </submittedName>
</protein>
<evidence type="ECO:0000313" key="2">
    <source>
        <dbReference type="EMBL" id="KAJ7363780.1"/>
    </source>
</evidence>
<feature type="compositionally biased region" description="Basic residues" evidence="1">
    <location>
        <begin position="137"/>
        <end position="146"/>
    </location>
</feature>
<dbReference type="EMBL" id="JARIHO010000003">
    <property type="protein sequence ID" value="KAJ7363780.1"/>
    <property type="molecule type" value="Genomic_DNA"/>
</dbReference>
<feature type="region of interest" description="Disordered" evidence="1">
    <location>
        <begin position="1"/>
        <end position="25"/>
    </location>
</feature>
<comment type="caution">
    <text evidence="2">The sequence shown here is derived from an EMBL/GenBank/DDBJ whole genome shotgun (WGS) entry which is preliminary data.</text>
</comment>
<feature type="region of interest" description="Disordered" evidence="1">
    <location>
        <begin position="70"/>
        <end position="92"/>
    </location>
</feature>
<dbReference type="Proteomes" id="UP001218218">
    <property type="component" value="Unassembled WGS sequence"/>
</dbReference>
<reference evidence="2" key="1">
    <citation type="submission" date="2023-03" db="EMBL/GenBank/DDBJ databases">
        <title>Massive genome expansion in bonnet fungi (Mycena s.s.) driven by repeated elements and novel gene families across ecological guilds.</title>
        <authorList>
            <consortium name="Lawrence Berkeley National Laboratory"/>
            <person name="Harder C.B."/>
            <person name="Miyauchi S."/>
            <person name="Viragh M."/>
            <person name="Kuo A."/>
            <person name="Thoen E."/>
            <person name="Andreopoulos B."/>
            <person name="Lu D."/>
            <person name="Skrede I."/>
            <person name="Drula E."/>
            <person name="Henrissat B."/>
            <person name="Morin E."/>
            <person name="Kohler A."/>
            <person name="Barry K."/>
            <person name="LaButti K."/>
            <person name="Morin E."/>
            <person name="Salamov A."/>
            <person name="Lipzen A."/>
            <person name="Mereny Z."/>
            <person name="Hegedus B."/>
            <person name="Baldrian P."/>
            <person name="Stursova M."/>
            <person name="Weitz H."/>
            <person name="Taylor A."/>
            <person name="Grigoriev I.V."/>
            <person name="Nagy L.G."/>
            <person name="Martin F."/>
            <person name="Kauserud H."/>
        </authorList>
    </citation>
    <scope>NUCLEOTIDE SEQUENCE</scope>
    <source>
        <strain evidence="2">CBHHK002</strain>
    </source>
</reference>
<accession>A0AAD7AN11</accession>
<proteinExistence type="predicted"/>